<dbReference type="Gramene" id="TraesSTA3A03G01324110.1">
    <property type="protein sequence ID" value="TraesSTA3A03G01324110.1.CDS1"/>
    <property type="gene ID" value="TraesSTA3A03G01324110"/>
</dbReference>
<dbReference type="SUPFAM" id="SSF81383">
    <property type="entry name" value="F-box domain"/>
    <property type="match status" value="1"/>
</dbReference>
<dbReference type="InterPro" id="IPR050796">
    <property type="entry name" value="SCF_F-box_component"/>
</dbReference>
<proteinExistence type="predicted"/>
<dbReference type="PROSITE" id="PS50181">
    <property type="entry name" value="FBOX"/>
    <property type="match status" value="1"/>
</dbReference>
<dbReference type="InterPro" id="IPR001810">
    <property type="entry name" value="F-box_dom"/>
</dbReference>
<dbReference type="Gramene" id="TraesNOR3A03G01352800.1">
    <property type="protein sequence ID" value="TraesNOR3A03G01352800.1.CDS1"/>
    <property type="gene ID" value="TraesNOR3A03G01352800"/>
</dbReference>
<dbReference type="NCBIfam" id="TIGR01640">
    <property type="entry name" value="F_box_assoc_1"/>
    <property type="match status" value="1"/>
</dbReference>
<protein>
    <recommendedName>
        <fullName evidence="1">F-box domain-containing protein</fullName>
    </recommendedName>
</protein>
<dbReference type="Pfam" id="PF08268">
    <property type="entry name" value="FBA_3"/>
    <property type="match status" value="1"/>
</dbReference>
<evidence type="ECO:0000313" key="2">
    <source>
        <dbReference type="EnsemblPlants" id="TraesCS3A02G082000.1.cds1"/>
    </source>
</evidence>
<name>A0A3B6EB39_WHEAT</name>
<dbReference type="Gramene" id="TraesRN3A0100180800.1">
    <property type="protein sequence ID" value="TraesRN3A0100180800.1"/>
    <property type="gene ID" value="TraesRN3A0100180800"/>
</dbReference>
<reference evidence="2" key="2">
    <citation type="submission" date="2018-10" db="UniProtKB">
        <authorList>
            <consortium name="EnsemblPlants"/>
        </authorList>
    </citation>
    <scope>IDENTIFICATION</scope>
</reference>
<dbReference type="Gramene" id="TraesLDM3A03G01335340.1">
    <property type="protein sequence ID" value="TraesLDM3A03G01335340.1.CDS1"/>
    <property type="gene ID" value="TraesLDM3A03G01335340"/>
</dbReference>
<dbReference type="InterPro" id="IPR013187">
    <property type="entry name" value="F-box-assoc_dom_typ3"/>
</dbReference>
<dbReference type="SMART" id="SM00256">
    <property type="entry name" value="FBOX"/>
    <property type="match status" value="1"/>
</dbReference>
<dbReference type="Gramene" id="TraesROB_scaffold_026333_01G000200.1">
    <property type="protein sequence ID" value="TraesROB_scaffold_026333_01G000200.1"/>
    <property type="gene ID" value="TraesROB_scaffold_026333_01G000200"/>
</dbReference>
<dbReference type="Proteomes" id="UP000019116">
    <property type="component" value="Chromosome 3A"/>
</dbReference>
<reference evidence="2" key="1">
    <citation type="submission" date="2018-08" db="EMBL/GenBank/DDBJ databases">
        <authorList>
            <person name="Rossello M."/>
        </authorList>
    </citation>
    <scope>NUCLEOTIDE SEQUENCE [LARGE SCALE GENOMIC DNA]</scope>
    <source>
        <strain evidence="2">cv. Chinese Spring</strain>
    </source>
</reference>
<dbReference type="EnsemblPlants" id="TraesCS3A02G082000.1">
    <property type="protein sequence ID" value="TraesCS3A02G082000.1.cds1"/>
    <property type="gene ID" value="TraesCS3A02G082000"/>
</dbReference>
<dbReference type="InterPro" id="IPR036047">
    <property type="entry name" value="F-box-like_dom_sf"/>
</dbReference>
<feature type="domain" description="F-box" evidence="1">
    <location>
        <begin position="7"/>
        <end position="53"/>
    </location>
</feature>
<dbReference type="PANTHER" id="PTHR31672">
    <property type="entry name" value="BNACNNG10540D PROTEIN"/>
    <property type="match status" value="1"/>
</dbReference>
<dbReference type="Pfam" id="PF00646">
    <property type="entry name" value="F-box"/>
    <property type="match status" value="1"/>
</dbReference>
<dbReference type="Gramene" id="TraesCLE_scaffold_119260_01G000100.1">
    <property type="protein sequence ID" value="TraesCLE_scaffold_119260_01G000100.1"/>
    <property type="gene ID" value="TraesCLE_scaffold_119260_01G000100"/>
</dbReference>
<gene>
    <name evidence="2" type="primary">LOC123060203</name>
</gene>
<dbReference type="Gramene" id="TraesCS3A03G0182300.1">
    <property type="protein sequence ID" value="TraesCS3A03G0182300.1.CDS1"/>
    <property type="gene ID" value="TraesCS3A03G0182300"/>
</dbReference>
<accession>A0A3B6EB39</accession>
<dbReference type="GeneID" id="123060203"/>
<dbReference type="OrthoDB" id="1306079at2759"/>
<dbReference type="RefSeq" id="XP_044338725.1">
    <property type="nucleotide sequence ID" value="XM_044482790.1"/>
</dbReference>
<dbReference type="STRING" id="4565.A0A3B6EB39"/>
<evidence type="ECO:0000313" key="3">
    <source>
        <dbReference type="Proteomes" id="UP000019116"/>
    </source>
</evidence>
<organism evidence="2">
    <name type="scientific">Triticum aestivum</name>
    <name type="common">Wheat</name>
    <dbReference type="NCBI Taxonomy" id="4565"/>
    <lineage>
        <taxon>Eukaryota</taxon>
        <taxon>Viridiplantae</taxon>
        <taxon>Streptophyta</taxon>
        <taxon>Embryophyta</taxon>
        <taxon>Tracheophyta</taxon>
        <taxon>Spermatophyta</taxon>
        <taxon>Magnoliopsida</taxon>
        <taxon>Liliopsida</taxon>
        <taxon>Poales</taxon>
        <taxon>Poaceae</taxon>
        <taxon>BOP clade</taxon>
        <taxon>Pooideae</taxon>
        <taxon>Triticodae</taxon>
        <taxon>Triticeae</taxon>
        <taxon>Triticinae</taxon>
        <taxon>Triticum</taxon>
    </lineage>
</organism>
<dbReference type="Gramene" id="TraesWEE_scaffold_063285_01G000100.1">
    <property type="protein sequence ID" value="TraesWEE_scaffold_063285_01G000100.1"/>
    <property type="gene ID" value="TraesWEE_scaffold_063285_01G000100"/>
</dbReference>
<dbReference type="Gramene" id="TraesCS3A02G082000.1">
    <property type="protein sequence ID" value="TraesCS3A02G082000.1.cds1"/>
    <property type="gene ID" value="TraesCS3A02G082000"/>
</dbReference>
<dbReference type="CDD" id="cd09917">
    <property type="entry name" value="F-box_SF"/>
    <property type="match status" value="1"/>
</dbReference>
<dbReference type="PANTHER" id="PTHR31672:SF2">
    <property type="entry name" value="F-BOX DOMAIN-CONTAINING PROTEIN"/>
    <property type="match status" value="1"/>
</dbReference>
<sequence>MPDRSGATLFEDLPAEMIDKILTQLPSKDLGGCRAVSTSLHSATSTSEFMLEHHRCQPSRPIIDGRPRPSGLVVFRDAGAPQQLWTFVWDPEISSKELLHGACDGFLIVSRGLRFYICNPAISKHVPLPLPQVGPENYNSVIGFYRHDPTGEYRVLWVSHSQPGSQSKPSLYIITVGSNKPRQVRVRMPAVLPPSAEQKLLNDLCSWSYYAPSVHHCGGLHWCPYGASDIWACGADIIVFDTQAETFRCIRSPAQSCPNRKLFHMEGTLALWGASSTRSFTIMDVWVMQDYKAQIWVFKYRIDLSMVEASRQLYLTTLKKKKIRQTPLDSTVEEFNDMAVLNERELLIKFNKKHVLHWDIDGKFLGIVNIGKSQYCMALTQCRLQESVIPIPSHGMQGEDEEPPFSTEHV</sequence>
<evidence type="ECO:0000259" key="1">
    <source>
        <dbReference type="PROSITE" id="PS50181"/>
    </source>
</evidence>
<keyword evidence="3" id="KW-1185">Reference proteome</keyword>
<dbReference type="OMA" id="CMALTQC"/>
<dbReference type="AlphaFoldDB" id="A0A3B6EB39"/>
<dbReference type="Gramene" id="TraesJAG3A03G01342030.1">
    <property type="protein sequence ID" value="TraesJAG3A03G01342030.1.CDS1"/>
    <property type="gene ID" value="TraesJAG3A03G01342030"/>
</dbReference>
<dbReference type="InterPro" id="IPR017451">
    <property type="entry name" value="F-box-assoc_interact_dom"/>
</dbReference>